<name>A0AAE1IPP9_9FABA</name>
<dbReference type="NCBIfam" id="TIGR01640">
    <property type="entry name" value="F_box_assoc_1"/>
    <property type="match status" value="1"/>
</dbReference>
<proteinExistence type="predicted"/>
<dbReference type="InterPro" id="IPR036047">
    <property type="entry name" value="F-box-like_dom_sf"/>
</dbReference>
<gene>
    <name evidence="2" type="ORF">QN277_009655</name>
</gene>
<evidence type="ECO:0000313" key="3">
    <source>
        <dbReference type="Proteomes" id="UP001293593"/>
    </source>
</evidence>
<organism evidence="2 3">
    <name type="scientific">Acacia crassicarpa</name>
    <name type="common">northern wattle</name>
    <dbReference type="NCBI Taxonomy" id="499986"/>
    <lineage>
        <taxon>Eukaryota</taxon>
        <taxon>Viridiplantae</taxon>
        <taxon>Streptophyta</taxon>
        <taxon>Embryophyta</taxon>
        <taxon>Tracheophyta</taxon>
        <taxon>Spermatophyta</taxon>
        <taxon>Magnoliopsida</taxon>
        <taxon>eudicotyledons</taxon>
        <taxon>Gunneridae</taxon>
        <taxon>Pentapetalae</taxon>
        <taxon>rosids</taxon>
        <taxon>fabids</taxon>
        <taxon>Fabales</taxon>
        <taxon>Fabaceae</taxon>
        <taxon>Caesalpinioideae</taxon>
        <taxon>mimosoid clade</taxon>
        <taxon>Acacieae</taxon>
        <taxon>Acacia</taxon>
    </lineage>
</organism>
<dbReference type="PANTHER" id="PTHR31672">
    <property type="entry name" value="BNACNNG10540D PROTEIN"/>
    <property type="match status" value="1"/>
</dbReference>
<dbReference type="Proteomes" id="UP001293593">
    <property type="component" value="Unassembled WGS sequence"/>
</dbReference>
<dbReference type="SUPFAM" id="SSF117281">
    <property type="entry name" value="Kelch motif"/>
    <property type="match status" value="1"/>
</dbReference>
<dbReference type="SUPFAM" id="SSF81383">
    <property type="entry name" value="F-box domain"/>
    <property type="match status" value="1"/>
</dbReference>
<dbReference type="Gene3D" id="1.20.1280.50">
    <property type="match status" value="1"/>
</dbReference>
<feature type="domain" description="F-box" evidence="1">
    <location>
        <begin position="12"/>
        <end position="56"/>
    </location>
</feature>
<protein>
    <recommendedName>
        <fullName evidence="1">F-box domain-containing protein</fullName>
    </recommendedName>
</protein>
<evidence type="ECO:0000313" key="2">
    <source>
        <dbReference type="EMBL" id="KAK4254251.1"/>
    </source>
</evidence>
<dbReference type="InterPro" id="IPR050796">
    <property type="entry name" value="SCF_F-box_component"/>
</dbReference>
<dbReference type="InterPro" id="IPR017451">
    <property type="entry name" value="F-box-assoc_interact_dom"/>
</dbReference>
<dbReference type="InterPro" id="IPR013187">
    <property type="entry name" value="F-box-assoc_dom_typ3"/>
</dbReference>
<evidence type="ECO:0000259" key="1">
    <source>
        <dbReference type="PROSITE" id="PS50181"/>
    </source>
</evidence>
<comment type="caution">
    <text evidence="2">The sequence shown here is derived from an EMBL/GenBank/DDBJ whole genome shotgun (WGS) entry which is preliminary data.</text>
</comment>
<accession>A0AAE1IPP9</accession>
<dbReference type="CDD" id="cd22157">
    <property type="entry name" value="F-box_AtFBW1-like"/>
    <property type="match status" value="1"/>
</dbReference>
<dbReference type="AlphaFoldDB" id="A0AAE1IPP9"/>
<dbReference type="PANTHER" id="PTHR31672:SF13">
    <property type="entry name" value="F-BOX PROTEIN CPR30-LIKE"/>
    <property type="match status" value="1"/>
</dbReference>
<dbReference type="EMBL" id="JAWXYG010000014">
    <property type="protein sequence ID" value="KAK4254251.1"/>
    <property type="molecule type" value="Genomic_DNA"/>
</dbReference>
<dbReference type="SMART" id="SM00256">
    <property type="entry name" value="FBOX"/>
    <property type="match status" value="1"/>
</dbReference>
<sequence>MKAATGGDNPYLPPEIIIDILKRLRVKSLLRFRAVYKDWRNLLKSPFFIEEHYQHSAHKSPLLTCHVSNHNPIYSPLSLFRLEKETVEAERIHLMEFDFLRRVSSMIGSSNGLLCVELGDVKFDPPSSLFLLNPATREVMKVPRSTNDVGSYCDFGFGYSSVVGDYKIVRIHKERNNSQIICVVDPVEVYSLRTGSWKEVEFGVIQGAYFLHNPFAVNGAIFWLGTILEGEYCRRMIISFDLAMEVFTLIRIPSSTFAPPLPPLSQYVLDVYENKLAMIHHYVHELKEVLEYSFIDLWVLEEGSGAYGKSCSWSKKNRIRADPPSLLFHWRNEIVCFNPNDPDLLFSLTANNELKRFHISLCKSYMPECFFYAESLASMCNTYLE</sequence>
<dbReference type="InterPro" id="IPR001810">
    <property type="entry name" value="F-box_dom"/>
</dbReference>
<reference evidence="2" key="1">
    <citation type="submission" date="2023-10" db="EMBL/GenBank/DDBJ databases">
        <title>Chromosome-level genome of the transformable northern wattle, Acacia crassicarpa.</title>
        <authorList>
            <person name="Massaro I."/>
            <person name="Sinha N.R."/>
            <person name="Poethig S."/>
            <person name="Leichty A.R."/>
        </authorList>
    </citation>
    <scope>NUCLEOTIDE SEQUENCE</scope>
    <source>
        <strain evidence="2">Acra3RX</strain>
        <tissue evidence="2">Leaf</tissue>
    </source>
</reference>
<keyword evidence="3" id="KW-1185">Reference proteome</keyword>
<dbReference type="PROSITE" id="PS50181">
    <property type="entry name" value="FBOX"/>
    <property type="match status" value="1"/>
</dbReference>
<dbReference type="Pfam" id="PF08268">
    <property type="entry name" value="FBA_3"/>
    <property type="match status" value="1"/>
</dbReference>
<dbReference type="InterPro" id="IPR015915">
    <property type="entry name" value="Kelch-typ_b-propeller"/>
</dbReference>
<dbReference type="Pfam" id="PF00646">
    <property type="entry name" value="F-box"/>
    <property type="match status" value="1"/>
</dbReference>